<feature type="active site" evidence="3">
    <location>
        <position position="314"/>
    </location>
</feature>
<feature type="active site" evidence="3">
    <location>
        <position position="112"/>
    </location>
</feature>
<dbReference type="Pfam" id="PF00026">
    <property type="entry name" value="Asp"/>
    <property type="match status" value="1"/>
</dbReference>
<comment type="caution">
    <text evidence="7">The sequence shown here is derived from an EMBL/GenBank/DDBJ whole genome shotgun (WGS) entry which is preliminary data.</text>
</comment>
<dbReference type="InterPro" id="IPR001969">
    <property type="entry name" value="Aspartic_peptidase_AS"/>
</dbReference>
<reference evidence="7 8" key="1">
    <citation type="submission" date="2022-12" db="EMBL/GenBank/DDBJ databases">
        <title>Genomic features and morphological characterization of a novel Knufia sp. strain isolated from spacecraft assembly facility.</title>
        <authorList>
            <person name="Teixeira M."/>
            <person name="Chander A.M."/>
            <person name="Stajich J.E."/>
            <person name="Venkateswaran K."/>
        </authorList>
    </citation>
    <scope>NUCLEOTIDE SEQUENCE [LARGE SCALE GENOMIC DNA]</scope>
    <source>
        <strain evidence="7 8">FJI-L2-BK-P2</strain>
    </source>
</reference>
<name>A0AAN8IN53_9EURO</name>
<dbReference type="GO" id="GO:0004190">
    <property type="term" value="F:aspartic-type endopeptidase activity"/>
    <property type="evidence" value="ECO:0007669"/>
    <property type="project" value="UniProtKB-KW"/>
</dbReference>
<gene>
    <name evidence="7" type="ORF">OHC33_005143</name>
</gene>
<sequence>MEQHNWGAYFDKVFEEPDYICENGICDTDALERSNAHLNQRLSQLLTASETTWPEPEETVPVITPTPRSEVTPSRSAVLPLQSNVWNGTELLNYHAQITVGQLPKPFFVALDTGSSLLWIQSQVNQRDAPVEDQSTYIPEHSTTSKNLGKSIDVLYADQSSVTAAVYADEITAGKLTADSQTFGAASTTNIRDAFRKKSSNGIMGLALPVKQDPNLVGIDLSNLVLNLYQSRRVKYASMSIVGPRNNPKNAERIDKERQMQPRGYFIVGSVDPKFYTGHISWLPRQDVNRWIIELNEVIVNDQVVLRNQRALIDTGTAFMLANAEAYKTIMRSIADARSFKPGYFSYPESSLTSIGFKFGERTILLRQSDFSLGQKKYPMNATGAPDTSQPARYVSSIIRQDSWPEDFGNDLWVLGGIFIDNVVVIFDFSGKRIGLADISEDDPQYDPGAFEAV</sequence>
<evidence type="ECO:0000256" key="3">
    <source>
        <dbReference type="PIRSR" id="PIRSR601461-1"/>
    </source>
</evidence>
<feature type="domain" description="Peptidase A1" evidence="6">
    <location>
        <begin position="94"/>
        <end position="437"/>
    </location>
</feature>
<proteinExistence type="inferred from homology"/>
<evidence type="ECO:0000313" key="8">
    <source>
        <dbReference type="Proteomes" id="UP001316803"/>
    </source>
</evidence>
<dbReference type="InterPro" id="IPR021109">
    <property type="entry name" value="Peptidase_aspartic_dom_sf"/>
</dbReference>
<dbReference type="PROSITE" id="PS51767">
    <property type="entry name" value="PEPTIDASE_A1"/>
    <property type="match status" value="1"/>
</dbReference>
<dbReference type="PANTHER" id="PTHR47966">
    <property type="entry name" value="BETA-SITE APP-CLEAVING ENZYME, ISOFORM A-RELATED"/>
    <property type="match status" value="1"/>
</dbReference>
<evidence type="ECO:0000256" key="1">
    <source>
        <dbReference type="ARBA" id="ARBA00007447"/>
    </source>
</evidence>
<evidence type="ECO:0000313" key="7">
    <source>
        <dbReference type="EMBL" id="KAK5953872.1"/>
    </source>
</evidence>
<dbReference type="InterPro" id="IPR034164">
    <property type="entry name" value="Pepsin-like_dom"/>
</dbReference>
<evidence type="ECO:0000259" key="6">
    <source>
        <dbReference type="PROSITE" id="PS51767"/>
    </source>
</evidence>
<dbReference type="PROSITE" id="PS00141">
    <property type="entry name" value="ASP_PROTEASE"/>
    <property type="match status" value="1"/>
</dbReference>
<keyword evidence="2 4" id="KW-0064">Aspartyl protease</keyword>
<protein>
    <recommendedName>
        <fullName evidence="6">Peptidase A1 domain-containing protein</fullName>
    </recommendedName>
</protein>
<dbReference type="SUPFAM" id="SSF50630">
    <property type="entry name" value="Acid proteases"/>
    <property type="match status" value="1"/>
</dbReference>
<organism evidence="7 8">
    <name type="scientific">Knufia fluminis</name>
    <dbReference type="NCBI Taxonomy" id="191047"/>
    <lineage>
        <taxon>Eukaryota</taxon>
        <taxon>Fungi</taxon>
        <taxon>Dikarya</taxon>
        <taxon>Ascomycota</taxon>
        <taxon>Pezizomycotina</taxon>
        <taxon>Eurotiomycetes</taxon>
        <taxon>Chaetothyriomycetidae</taxon>
        <taxon>Chaetothyriales</taxon>
        <taxon>Trichomeriaceae</taxon>
        <taxon>Knufia</taxon>
    </lineage>
</organism>
<evidence type="ECO:0000256" key="5">
    <source>
        <dbReference type="SAM" id="MobiDB-lite"/>
    </source>
</evidence>
<dbReference type="Proteomes" id="UP001316803">
    <property type="component" value="Unassembled WGS sequence"/>
</dbReference>
<dbReference type="InterPro" id="IPR001461">
    <property type="entry name" value="Aspartic_peptidase_A1"/>
</dbReference>
<accession>A0AAN8IN53</accession>
<dbReference type="GO" id="GO:0006508">
    <property type="term" value="P:proteolysis"/>
    <property type="evidence" value="ECO:0007669"/>
    <property type="project" value="UniProtKB-KW"/>
</dbReference>
<evidence type="ECO:0000256" key="4">
    <source>
        <dbReference type="RuleBase" id="RU000454"/>
    </source>
</evidence>
<dbReference type="EMBL" id="JAKLMC020000010">
    <property type="protein sequence ID" value="KAK5953872.1"/>
    <property type="molecule type" value="Genomic_DNA"/>
</dbReference>
<dbReference type="InterPro" id="IPR033121">
    <property type="entry name" value="PEPTIDASE_A1"/>
</dbReference>
<comment type="similarity">
    <text evidence="1 4">Belongs to the peptidase A1 family.</text>
</comment>
<keyword evidence="4" id="KW-0645">Protease</keyword>
<feature type="region of interest" description="Disordered" evidence="5">
    <location>
        <begin position="53"/>
        <end position="75"/>
    </location>
</feature>
<dbReference type="AlphaFoldDB" id="A0AAN8IN53"/>
<keyword evidence="4" id="KW-0378">Hydrolase</keyword>
<dbReference type="PANTHER" id="PTHR47966:SF74">
    <property type="entry name" value="AGR407CP"/>
    <property type="match status" value="1"/>
</dbReference>
<dbReference type="CDD" id="cd05471">
    <property type="entry name" value="pepsin_like"/>
    <property type="match status" value="1"/>
</dbReference>
<dbReference type="PRINTS" id="PR00792">
    <property type="entry name" value="PEPSIN"/>
</dbReference>
<evidence type="ECO:0000256" key="2">
    <source>
        <dbReference type="ARBA" id="ARBA00022750"/>
    </source>
</evidence>
<feature type="compositionally biased region" description="Low complexity" evidence="5">
    <location>
        <begin position="53"/>
        <end position="67"/>
    </location>
</feature>
<dbReference type="Gene3D" id="2.40.70.10">
    <property type="entry name" value="Acid Proteases"/>
    <property type="match status" value="2"/>
</dbReference>
<keyword evidence="8" id="KW-1185">Reference proteome</keyword>